<accession>A0A248SL84</accession>
<feature type="transmembrane region" description="Helical" evidence="1">
    <location>
        <begin position="12"/>
        <end position="36"/>
    </location>
</feature>
<evidence type="ECO:0000313" key="3">
    <source>
        <dbReference type="Proteomes" id="UP000224252"/>
    </source>
</evidence>
<organism evidence="2 3">
    <name type="scientific">Klebsiella phage SopranoGao</name>
    <dbReference type="NCBI Taxonomy" id="2026944"/>
    <lineage>
        <taxon>Viruses</taxon>
        <taxon>Duplodnaviria</taxon>
        <taxon>Heunggongvirae</taxon>
        <taxon>Uroviricota</taxon>
        <taxon>Caudoviricetes</taxon>
        <taxon>Lastavirus</taxon>
        <taxon>Lastavirus sopranogao</taxon>
    </lineage>
</organism>
<sequence length="109" mass="11359">MTDEKKIRHSRAVWGIAALFSIAGACAGFAASHLLISKRAASEVSSIRTAYEESRQSRQAALDMCLTIAPQAAQKAAAAATKAADAAEAAKKAAGKVATDEERIEGEIK</sequence>
<evidence type="ECO:0000256" key="1">
    <source>
        <dbReference type="SAM" id="Phobius"/>
    </source>
</evidence>
<proteinExistence type="predicted"/>
<keyword evidence="1" id="KW-0472">Membrane</keyword>
<protein>
    <submittedName>
        <fullName evidence="2">Uncharacterized protein</fullName>
    </submittedName>
</protein>
<dbReference type="PROSITE" id="PS51257">
    <property type="entry name" value="PROKAR_LIPOPROTEIN"/>
    <property type="match status" value="1"/>
</dbReference>
<keyword evidence="3" id="KW-1185">Reference proteome</keyword>
<reference evidence="2 3" key="1">
    <citation type="submission" date="2017-08" db="EMBL/GenBank/DDBJ databases">
        <authorList>
            <person name="de Groot N.N."/>
        </authorList>
    </citation>
    <scope>NUCLEOTIDE SEQUENCE [LARGE SCALE GENOMIC DNA]</scope>
</reference>
<dbReference type="Proteomes" id="UP000224252">
    <property type="component" value="Segment"/>
</dbReference>
<evidence type="ECO:0000313" key="2">
    <source>
        <dbReference type="EMBL" id="ASV45026.1"/>
    </source>
</evidence>
<keyword evidence="1" id="KW-0812">Transmembrane</keyword>
<gene>
    <name evidence="2" type="ORF">SopranoGao_3</name>
</gene>
<dbReference type="EMBL" id="MF612073">
    <property type="protein sequence ID" value="ASV45026.1"/>
    <property type="molecule type" value="Genomic_DNA"/>
</dbReference>
<keyword evidence="1" id="KW-1133">Transmembrane helix</keyword>
<name>A0A248SL84_9CAUD</name>